<keyword evidence="2" id="KW-1185">Reference proteome</keyword>
<dbReference type="PANTHER" id="PTHR35385">
    <property type="entry name" value="PROTEIN B, PUTATIVE-RELATED-RELATED"/>
    <property type="match status" value="1"/>
</dbReference>
<comment type="caution">
    <text evidence="1">The sequence shown here is derived from an EMBL/GenBank/DDBJ whole genome shotgun (WGS) entry which is preliminary data.</text>
</comment>
<dbReference type="PANTHER" id="PTHR35385:SF2">
    <property type="entry name" value="PROTEIN B, PUTATIVE-RELATED"/>
    <property type="match status" value="1"/>
</dbReference>
<gene>
    <name evidence="1" type="ORF">GMARGA_LOCUS19133</name>
</gene>
<proteinExistence type="predicted"/>
<organism evidence="1 2">
    <name type="scientific">Gigaspora margarita</name>
    <dbReference type="NCBI Taxonomy" id="4874"/>
    <lineage>
        <taxon>Eukaryota</taxon>
        <taxon>Fungi</taxon>
        <taxon>Fungi incertae sedis</taxon>
        <taxon>Mucoromycota</taxon>
        <taxon>Glomeromycotina</taxon>
        <taxon>Glomeromycetes</taxon>
        <taxon>Diversisporales</taxon>
        <taxon>Gigasporaceae</taxon>
        <taxon>Gigaspora</taxon>
    </lineage>
</organism>
<accession>A0ABN7VIE0</accession>
<protein>
    <submittedName>
        <fullName evidence="1">9318_t:CDS:1</fullName>
    </submittedName>
</protein>
<dbReference type="EMBL" id="CAJVQB010015763">
    <property type="protein sequence ID" value="CAG8776460.1"/>
    <property type="molecule type" value="Genomic_DNA"/>
</dbReference>
<evidence type="ECO:0000313" key="1">
    <source>
        <dbReference type="EMBL" id="CAG8776460.1"/>
    </source>
</evidence>
<evidence type="ECO:0000313" key="2">
    <source>
        <dbReference type="Proteomes" id="UP000789901"/>
    </source>
</evidence>
<name>A0ABN7VIE0_GIGMA</name>
<feature type="non-terminal residue" evidence="1">
    <location>
        <position position="1"/>
    </location>
</feature>
<sequence>TIENAINLFKKNLPDSLFYRCGSQLGPAVVMTDNSYAERNALSFCWPNSVRLLCVFHVLQALWRWLYDSKYKIYKDDCVLIMQLFKKVLYVPTISEMEILFFDLKESYFTKYTQLAIHLSHLWKRRTSWALAYHQNLLI</sequence>
<reference evidence="1 2" key="1">
    <citation type="submission" date="2021-06" db="EMBL/GenBank/DDBJ databases">
        <authorList>
            <person name="Kallberg Y."/>
            <person name="Tangrot J."/>
            <person name="Rosling A."/>
        </authorList>
    </citation>
    <scope>NUCLEOTIDE SEQUENCE [LARGE SCALE GENOMIC DNA]</scope>
    <source>
        <strain evidence="1 2">120-4 pot B 10/14</strain>
    </source>
</reference>
<dbReference type="Proteomes" id="UP000789901">
    <property type="component" value="Unassembled WGS sequence"/>
</dbReference>